<proteinExistence type="predicted"/>
<gene>
    <name evidence="2" type="ORF">GLOTRDRAFT_132917</name>
</gene>
<sequence length="197" mass="21261">MLPHTTAHPPAGHEALLARCSARPTTAARSPPRRTTHPANTSSSPGRSRQARRKSVREGGYVAHFGGDGVAIADGGYPVCVPDGNAERVVREDVVEGCETPRAGCRTWRSTCRGTRTWSKRGRAKIWVTIESVLEVRRWGEDVLQDENFELTASETLMHCPPAPDAPKHAPTIFQPEKATRASSRNASASQSSSAAV</sequence>
<dbReference type="EMBL" id="KB469310">
    <property type="protein sequence ID" value="EPQ51551.1"/>
    <property type="molecule type" value="Genomic_DNA"/>
</dbReference>
<dbReference type="Proteomes" id="UP000030669">
    <property type="component" value="Unassembled WGS sequence"/>
</dbReference>
<evidence type="ECO:0000313" key="2">
    <source>
        <dbReference type="EMBL" id="EPQ51551.1"/>
    </source>
</evidence>
<name>S7PVA1_GLOTA</name>
<evidence type="ECO:0000256" key="1">
    <source>
        <dbReference type="SAM" id="MobiDB-lite"/>
    </source>
</evidence>
<reference evidence="2 3" key="1">
    <citation type="journal article" date="2012" name="Science">
        <title>The Paleozoic origin of enzymatic lignin decomposition reconstructed from 31 fungal genomes.</title>
        <authorList>
            <person name="Floudas D."/>
            <person name="Binder M."/>
            <person name="Riley R."/>
            <person name="Barry K."/>
            <person name="Blanchette R.A."/>
            <person name="Henrissat B."/>
            <person name="Martinez A.T."/>
            <person name="Otillar R."/>
            <person name="Spatafora J.W."/>
            <person name="Yadav J.S."/>
            <person name="Aerts A."/>
            <person name="Benoit I."/>
            <person name="Boyd A."/>
            <person name="Carlson A."/>
            <person name="Copeland A."/>
            <person name="Coutinho P.M."/>
            <person name="de Vries R.P."/>
            <person name="Ferreira P."/>
            <person name="Findley K."/>
            <person name="Foster B."/>
            <person name="Gaskell J."/>
            <person name="Glotzer D."/>
            <person name="Gorecki P."/>
            <person name="Heitman J."/>
            <person name="Hesse C."/>
            <person name="Hori C."/>
            <person name="Igarashi K."/>
            <person name="Jurgens J.A."/>
            <person name="Kallen N."/>
            <person name="Kersten P."/>
            <person name="Kohler A."/>
            <person name="Kuees U."/>
            <person name="Kumar T.K.A."/>
            <person name="Kuo A."/>
            <person name="LaButti K."/>
            <person name="Larrondo L.F."/>
            <person name="Lindquist E."/>
            <person name="Ling A."/>
            <person name="Lombard V."/>
            <person name="Lucas S."/>
            <person name="Lundell T."/>
            <person name="Martin R."/>
            <person name="McLaughlin D.J."/>
            <person name="Morgenstern I."/>
            <person name="Morin E."/>
            <person name="Murat C."/>
            <person name="Nagy L.G."/>
            <person name="Nolan M."/>
            <person name="Ohm R.A."/>
            <person name="Patyshakuliyeva A."/>
            <person name="Rokas A."/>
            <person name="Ruiz-Duenas F.J."/>
            <person name="Sabat G."/>
            <person name="Salamov A."/>
            <person name="Samejima M."/>
            <person name="Schmutz J."/>
            <person name="Slot J.C."/>
            <person name="St John F."/>
            <person name="Stenlid J."/>
            <person name="Sun H."/>
            <person name="Sun S."/>
            <person name="Syed K."/>
            <person name="Tsang A."/>
            <person name="Wiebenga A."/>
            <person name="Young D."/>
            <person name="Pisabarro A."/>
            <person name="Eastwood D.C."/>
            <person name="Martin F."/>
            <person name="Cullen D."/>
            <person name="Grigoriev I.V."/>
            <person name="Hibbett D.S."/>
        </authorList>
    </citation>
    <scope>NUCLEOTIDE SEQUENCE [LARGE SCALE GENOMIC DNA]</scope>
    <source>
        <strain evidence="2 3">ATCC 11539</strain>
    </source>
</reference>
<dbReference type="AlphaFoldDB" id="S7PVA1"/>
<feature type="compositionally biased region" description="Low complexity" evidence="1">
    <location>
        <begin position="181"/>
        <end position="197"/>
    </location>
</feature>
<evidence type="ECO:0000313" key="3">
    <source>
        <dbReference type="Proteomes" id="UP000030669"/>
    </source>
</evidence>
<feature type="region of interest" description="Disordered" evidence="1">
    <location>
        <begin position="158"/>
        <end position="197"/>
    </location>
</feature>
<protein>
    <submittedName>
        <fullName evidence="2">Uncharacterized protein</fullName>
    </submittedName>
</protein>
<keyword evidence="3" id="KW-1185">Reference proteome</keyword>
<feature type="region of interest" description="Disordered" evidence="1">
    <location>
        <begin position="23"/>
        <end position="57"/>
    </location>
</feature>
<dbReference type="KEGG" id="gtr:GLOTRDRAFT_132917"/>
<dbReference type="HOGENOM" id="CLU_1384297_0_0_1"/>
<accession>S7PVA1</accession>
<dbReference type="RefSeq" id="XP_007870007.1">
    <property type="nucleotide sequence ID" value="XM_007871816.1"/>
</dbReference>
<dbReference type="GeneID" id="19302609"/>
<organism evidence="2 3">
    <name type="scientific">Gloeophyllum trabeum (strain ATCC 11539 / FP-39264 / Madison 617)</name>
    <name type="common">Brown rot fungus</name>
    <dbReference type="NCBI Taxonomy" id="670483"/>
    <lineage>
        <taxon>Eukaryota</taxon>
        <taxon>Fungi</taxon>
        <taxon>Dikarya</taxon>
        <taxon>Basidiomycota</taxon>
        <taxon>Agaricomycotina</taxon>
        <taxon>Agaricomycetes</taxon>
        <taxon>Gloeophyllales</taxon>
        <taxon>Gloeophyllaceae</taxon>
        <taxon>Gloeophyllum</taxon>
    </lineage>
</organism>